<dbReference type="Pfam" id="PF01464">
    <property type="entry name" value="SLT"/>
    <property type="match status" value="1"/>
</dbReference>
<gene>
    <name evidence="3" type="ORF">ACFPOH_15900</name>
</gene>
<dbReference type="Gene3D" id="1.10.530.10">
    <property type="match status" value="1"/>
</dbReference>
<evidence type="ECO:0000313" key="4">
    <source>
        <dbReference type="Proteomes" id="UP001595978"/>
    </source>
</evidence>
<name>A0ABW0RFM5_9BACL</name>
<comment type="caution">
    <text evidence="3">The sequence shown here is derived from an EMBL/GenBank/DDBJ whole genome shotgun (WGS) entry which is preliminary data.</text>
</comment>
<proteinExistence type="inferred from homology"/>
<dbReference type="RefSeq" id="WP_342470086.1">
    <property type="nucleotide sequence ID" value="NZ_JBHSNQ010000191.1"/>
</dbReference>
<dbReference type="Proteomes" id="UP001595978">
    <property type="component" value="Unassembled WGS sequence"/>
</dbReference>
<dbReference type="PANTHER" id="PTHR37423">
    <property type="entry name" value="SOLUBLE LYTIC MUREIN TRANSGLYCOSYLASE-RELATED"/>
    <property type="match status" value="1"/>
</dbReference>
<keyword evidence="4" id="KW-1185">Reference proteome</keyword>
<dbReference type="InterPro" id="IPR000189">
    <property type="entry name" value="Transglyc_AS"/>
</dbReference>
<dbReference type="InterPro" id="IPR008258">
    <property type="entry name" value="Transglycosylase_SLT_dom_1"/>
</dbReference>
<dbReference type="SUPFAM" id="SSF53955">
    <property type="entry name" value="Lysozyme-like"/>
    <property type="match status" value="1"/>
</dbReference>
<dbReference type="EMBL" id="JBHSNQ010000191">
    <property type="protein sequence ID" value="MFC5543193.1"/>
    <property type="molecule type" value="Genomic_DNA"/>
</dbReference>
<feature type="domain" description="Transglycosylase SLT" evidence="2">
    <location>
        <begin position="118"/>
        <end position="226"/>
    </location>
</feature>
<dbReference type="InterPro" id="IPR023346">
    <property type="entry name" value="Lysozyme-like_dom_sf"/>
</dbReference>
<dbReference type="CDD" id="cd00254">
    <property type="entry name" value="LT-like"/>
    <property type="match status" value="1"/>
</dbReference>
<reference evidence="4" key="1">
    <citation type="journal article" date="2019" name="Int. J. Syst. Evol. Microbiol.">
        <title>The Global Catalogue of Microorganisms (GCM) 10K type strain sequencing project: providing services to taxonomists for standard genome sequencing and annotation.</title>
        <authorList>
            <consortium name="The Broad Institute Genomics Platform"/>
            <consortium name="The Broad Institute Genome Sequencing Center for Infectious Disease"/>
            <person name="Wu L."/>
            <person name="Ma J."/>
        </authorList>
    </citation>
    <scope>NUCLEOTIDE SEQUENCE [LARGE SCALE GENOMIC DNA]</scope>
    <source>
        <strain evidence="4">CCUG 56331</strain>
    </source>
</reference>
<organism evidence="3 4">
    <name type="scientific">Ureibacillus suwonensis</name>
    <dbReference type="NCBI Taxonomy" id="313007"/>
    <lineage>
        <taxon>Bacteria</taxon>
        <taxon>Bacillati</taxon>
        <taxon>Bacillota</taxon>
        <taxon>Bacilli</taxon>
        <taxon>Bacillales</taxon>
        <taxon>Caryophanaceae</taxon>
        <taxon>Ureibacillus</taxon>
    </lineage>
</organism>
<protein>
    <submittedName>
        <fullName evidence="3">Lytic transglycosylase domain-containing protein</fullName>
    </submittedName>
</protein>
<accession>A0ABW0RFM5</accession>
<sequence>MDAAMMKTILEIDALRSLDTTSVNSTDGDSLFAEIFSEILAQTQASDNVESALLKAIDNFSEENGLNDEVKNYLSNYLLSNPNPYITKAYEKVINNAGSATESVGASATATDAKYLDIVKKASARFGVPEKLILAVIKQESNFNPNAVSSAGATGLMQLMPGTAKYLGVSNLKDPEQNIMGGTKYLRQMLDQFNNNFELALAAYNAGPGNVKKYGGIPPFKETQNYVKKVLTYYKNM</sequence>
<dbReference type="PANTHER" id="PTHR37423:SF2">
    <property type="entry name" value="MEMBRANE-BOUND LYTIC MUREIN TRANSGLYCOSYLASE C"/>
    <property type="match status" value="1"/>
</dbReference>
<comment type="similarity">
    <text evidence="1">Belongs to the transglycosylase Slt family.</text>
</comment>
<evidence type="ECO:0000256" key="1">
    <source>
        <dbReference type="ARBA" id="ARBA00007734"/>
    </source>
</evidence>
<evidence type="ECO:0000313" key="3">
    <source>
        <dbReference type="EMBL" id="MFC5543193.1"/>
    </source>
</evidence>
<dbReference type="PROSITE" id="PS00922">
    <property type="entry name" value="TRANSGLYCOSYLASE"/>
    <property type="match status" value="1"/>
</dbReference>
<evidence type="ECO:0000259" key="2">
    <source>
        <dbReference type="Pfam" id="PF01464"/>
    </source>
</evidence>